<proteinExistence type="predicted"/>
<reference evidence="1" key="1">
    <citation type="submission" date="2015-08" db="UniProtKB">
        <authorList>
            <consortium name="WormBaseParasite"/>
        </authorList>
    </citation>
    <scope>IDENTIFICATION</scope>
</reference>
<protein>
    <submittedName>
        <fullName evidence="1">Uncharacterized protein</fullName>
    </submittedName>
</protein>
<name>A0A0K0ES40_STRER</name>
<accession>A0A0K0ES40</accession>
<dbReference type="WBParaSite" id="SSTP_0001226900.1">
    <property type="protein sequence ID" value="SSTP_0001226900.1"/>
    <property type="gene ID" value="SSTP_0001226900"/>
</dbReference>
<evidence type="ECO:0000313" key="1">
    <source>
        <dbReference type="WBParaSite" id="SSTP_0001226900.1"/>
    </source>
</evidence>
<sequence length="36" mass="4565">FYLMEIYIKIIKYFYYIINVKKVIRFLIVNIFLSKN</sequence>
<organism evidence="1">
    <name type="scientific">Strongyloides stercoralis</name>
    <name type="common">Threadworm</name>
    <dbReference type="NCBI Taxonomy" id="6248"/>
    <lineage>
        <taxon>Eukaryota</taxon>
        <taxon>Metazoa</taxon>
        <taxon>Ecdysozoa</taxon>
        <taxon>Nematoda</taxon>
        <taxon>Chromadorea</taxon>
        <taxon>Rhabditida</taxon>
        <taxon>Tylenchina</taxon>
        <taxon>Panagrolaimomorpha</taxon>
        <taxon>Strongyloidoidea</taxon>
        <taxon>Strongyloididae</taxon>
        <taxon>Strongyloides</taxon>
    </lineage>
</organism>
<dbReference type="AlphaFoldDB" id="A0A0K0ES40"/>